<dbReference type="OrthoDB" id="3268903at2"/>
<dbReference type="GO" id="GO:0046872">
    <property type="term" value="F:metal ion binding"/>
    <property type="evidence" value="ECO:0007669"/>
    <property type="project" value="InterPro"/>
</dbReference>
<dbReference type="NCBIfam" id="TIGR03083">
    <property type="entry name" value="maleylpyruvate isomerase family mycothiol-dependent enzyme"/>
    <property type="match status" value="1"/>
</dbReference>
<dbReference type="InterPro" id="IPR024344">
    <property type="entry name" value="MDMPI_metal-binding"/>
</dbReference>
<dbReference type="Gene3D" id="1.20.120.450">
    <property type="entry name" value="dinb family like domain"/>
    <property type="match status" value="1"/>
</dbReference>
<evidence type="ECO:0000259" key="3">
    <source>
        <dbReference type="Pfam" id="PF11716"/>
    </source>
</evidence>
<dbReference type="InterPro" id="IPR017517">
    <property type="entry name" value="Maleyloyr_isom"/>
</dbReference>
<dbReference type="InterPro" id="IPR034660">
    <property type="entry name" value="DinB/YfiT-like"/>
</dbReference>
<sequence length="212" mass="23354">MTWVEQEKTALVATFRSSDAEAPTLCEGWNVRRLLAHLIQREQRPAGVLGDVISRKPPGQEPGLTKLTGTAMTPAGYQELIDRFSRDTPRWSPMSWAAEKLNLVEYVIHHEDIRRAGTEPAEPRDLPEDEQLAIRRQLGTLAKLGLRKAPVGVRLATPQGESREIKPGDGVTLTGDPVELALWVSGRRDAAHVNVTGDPGAVNAFQTWARAK</sequence>
<feature type="region of interest" description="Disordered" evidence="1">
    <location>
        <begin position="50"/>
        <end position="69"/>
    </location>
</feature>
<protein>
    <submittedName>
        <fullName evidence="4">TIGR03085 family protein</fullName>
    </submittedName>
</protein>
<dbReference type="InterPro" id="IPR017519">
    <property type="entry name" value="CHP03085"/>
</dbReference>
<dbReference type="EMBL" id="CP041692">
    <property type="protein sequence ID" value="QDP94625.1"/>
    <property type="molecule type" value="Genomic_DNA"/>
</dbReference>
<dbReference type="RefSeq" id="WP_143984614.1">
    <property type="nucleotide sequence ID" value="NZ_CP041692.1"/>
</dbReference>
<dbReference type="InterPro" id="IPR010872">
    <property type="entry name" value="MDMPI_C-term_domain"/>
</dbReference>
<accession>A0A516PTV3</accession>
<reference evidence="4 5" key="1">
    <citation type="submission" date="2019-07" db="EMBL/GenBank/DDBJ databases">
        <title>Microlunatus dokdonensis sp. nov. isolated from the rhizospheric soil of the wild plant Elymus tsukushiensis.</title>
        <authorList>
            <person name="Ghim S.-Y."/>
            <person name="Hwang Y.-J."/>
            <person name="Son J.-S."/>
            <person name="Shin J.-H."/>
        </authorList>
    </citation>
    <scope>NUCLEOTIDE SEQUENCE [LARGE SCALE GENOMIC DNA]</scope>
    <source>
        <strain evidence="4 5">KUDC0627</strain>
    </source>
</reference>
<gene>
    <name evidence="4" type="ORF">FOE78_00665</name>
</gene>
<evidence type="ECO:0000256" key="1">
    <source>
        <dbReference type="SAM" id="MobiDB-lite"/>
    </source>
</evidence>
<dbReference type="Pfam" id="PF11716">
    <property type="entry name" value="MDMPI_N"/>
    <property type="match status" value="1"/>
</dbReference>
<feature type="domain" description="MDMPI C-terminal" evidence="2">
    <location>
        <begin position="151"/>
        <end position="202"/>
    </location>
</feature>
<feature type="domain" description="Mycothiol-dependent maleylpyruvate isomerase metal-binding" evidence="3">
    <location>
        <begin position="9"/>
        <end position="90"/>
    </location>
</feature>
<evidence type="ECO:0000313" key="5">
    <source>
        <dbReference type="Proteomes" id="UP000319263"/>
    </source>
</evidence>
<organism evidence="4 5">
    <name type="scientific">Microlunatus elymi</name>
    <dbReference type="NCBI Taxonomy" id="2596828"/>
    <lineage>
        <taxon>Bacteria</taxon>
        <taxon>Bacillati</taxon>
        <taxon>Actinomycetota</taxon>
        <taxon>Actinomycetes</taxon>
        <taxon>Propionibacteriales</taxon>
        <taxon>Propionibacteriaceae</taxon>
        <taxon>Microlunatus</taxon>
    </lineage>
</organism>
<dbReference type="KEGG" id="mik:FOE78_00665"/>
<dbReference type="NCBIfam" id="TIGR03085">
    <property type="entry name" value="TIGR03085 family metal-binding protein"/>
    <property type="match status" value="1"/>
</dbReference>
<evidence type="ECO:0000313" key="4">
    <source>
        <dbReference type="EMBL" id="QDP94625.1"/>
    </source>
</evidence>
<dbReference type="Proteomes" id="UP000319263">
    <property type="component" value="Chromosome"/>
</dbReference>
<proteinExistence type="predicted"/>
<keyword evidence="5" id="KW-1185">Reference proteome</keyword>
<evidence type="ECO:0000259" key="2">
    <source>
        <dbReference type="Pfam" id="PF07398"/>
    </source>
</evidence>
<dbReference type="SUPFAM" id="SSF109854">
    <property type="entry name" value="DinB/YfiT-like putative metalloenzymes"/>
    <property type="match status" value="1"/>
</dbReference>
<dbReference type="AlphaFoldDB" id="A0A516PTV3"/>
<name>A0A516PTV3_9ACTN</name>
<dbReference type="Pfam" id="PF07398">
    <property type="entry name" value="MDMPI_C"/>
    <property type="match status" value="1"/>
</dbReference>